<dbReference type="OrthoDB" id="9828970at2"/>
<comment type="caution">
    <text evidence="1">The sequence shown here is derived from an EMBL/GenBank/DDBJ whole genome shotgun (WGS) entry which is preliminary data.</text>
</comment>
<dbReference type="RefSeq" id="WP_118931740.1">
    <property type="nucleotide sequence ID" value="NZ_CP061008.1"/>
</dbReference>
<proteinExistence type="predicted"/>
<sequence length="442" mass="49978">MKAIFEHRGISVADSIVVTALISSDLDVTEFEQCQFPDGTDGPELTASADFKVIEAKSPLTGAGFIIAPLGLPIPGKKNERFKYGRIAGYQVSANIPACLVGHNRQLVNGVRPAARAAILLLKCWLADNGCTAKGISHINAENACIFSVTLTYLFEYGTQKQARAVLDEFRTHSETVLNTAKTSARCMVPAYSYPAKPDPHQAQYTYTSYIRRREFKVTAYVKERDQPNAFLLPIRDETVESALQARSEATLRVEVKLHAKWLEDHDLSAFNDWSNNPEAYQRVFELVRNVLRLDEGIRSKRLKKNTVDSLPLSRREKGYLLAHLDGVCLREEHSDAREMEPRSWCKTYSAARRNIFSATCIDLDIPYASHTRRLVPALSERLRYPGEYTPPAKWAKHIFSRTSILDHAETLHWYIEQRLCKSDAIPVPPLRDAWEQEVESV</sequence>
<name>A0A424WIG5_ALCXX</name>
<evidence type="ECO:0000313" key="1">
    <source>
        <dbReference type="EMBL" id="RPJ93083.1"/>
    </source>
</evidence>
<organism evidence="1 2">
    <name type="scientific">Alcaligenes xylosoxydans xylosoxydans</name>
    <name type="common">Achromobacter xylosoxidans</name>
    <dbReference type="NCBI Taxonomy" id="85698"/>
    <lineage>
        <taxon>Bacteria</taxon>
        <taxon>Pseudomonadati</taxon>
        <taxon>Pseudomonadota</taxon>
        <taxon>Betaproteobacteria</taxon>
        <taxon>Burkholderiales</taxon>
        <taxon>Alcaligenaceae</taxon>
        <taxon>Achromobacter</taxon>
    </lineage>
</organism>
<evidence type="ECO:0000313" key="2">
    <source>
        <dbReference type="Proteomes" id="UP000285324"/>
    </source>
</evidence>
<gene>
    <name evidence="1" type="ORF">DY367_04005</name>
</gene>
<dbReference type="EMBL" id="QVXO01000004">
    <property type="protein sequence ID" value="RPJ93083.1"/>
    <property type="molecule type" value="Genomic_DNA"/>
</dbReference>
<reference evidence="1 2" key="1">
    <citation type="submission" date="2018-08" db="EMBL/GenBank/DDBJ databases">
        <title>Achromobacter xylosoxidans Genome sequencing and assembly.</title>
        <authorList>
            <person name="Wang R."/>
            <person name="Rensing C."/>
            <person name="Li Y."/>
        </authorList>
    </citation>
    <scope>NUCLEOTIDE SEQUENCE [LARGE SCALE GENOMIC DNA]</scope>
    <source>
        <strain evidence="1 2">GD003A</strain>
    </source>
</reference>
<accession>A0A424WIG5</accession>
<dbReference type="AlphaFoldDB" id="A0A424WIG5"/>
<dbReference type="Proteomes" id="UP000285324">
    <property type="component" value="Unassembled WGS sequence"/>
</dbReference>
<protein>
    <submittedName>
        <fullName evidence="1">Uncharacterized protein</fullName>
    </submittedName>
</protein>